<evidence type="ECO:0000313" key="6">
    <source>
        <dbReference type="EMBL" id="KAG6384811.1"/>
    </source>
</evidence>
<feature type="domain" description="BHLH" evidence="5">
    <location>
        <begin position="47"/>
        <end position="96"/>
    </location>
</feature>
<evidence type="ECO:0000256" key="1">
    <source>
        <dbReference type="ARBA" id="ARBA00004123"/>
    </source>
</evidence>
<keyword evidence="4" id="KW-0539">Nucleus</keyword>
<reference evidence="6" key="1">
    <citation type="submission" date="2018-01" db="EMBL/GenBank/DDBJ databases">
        <authorList>
            <person name="Mao J.F."/>
        </authorList>
    </citation>
    <scope>NUCLEOTIDE SEQUENCE</scope>
    <source>
        <strain evidence="6">Huo1</strain>
        <tissue evidence="6">Leaf</tissue>
    </source>
</reference>
<evidence type="ECO:0000256" key="2">
    <source>
        <dbReference type="ARBA" id="ARBA00023015"/>
    </source>
</evidence>
<evidence type="ECO:0000313" key="7">
    <source>
        <dbReference type="Proteomes" id="UP000298416"/>
    </source>
</evidence>
<comment type="subcellular location">
    <subcellularLocation>
        <location evidence="1">Nucleus</location>
    </subcellularLocation>
</comment>
<sequence length="226" mass="25774">MENFDDDYTKYWEANMFLQTEELGSYFDEAISVYYDSSSPDGVQSTSPASKNIVSERNRRKKLNERLYALRAVVPNITKMDKASIIRDAIEYIKSLQDEETRIIAEISDLELNNDFFGMDEDVMKLRSNPKRTKVEKASSPIEVLEFRVSNMGENVVVVSLSCSKRRDTMIRLCEAFESLKLKIITCSISAFSGRLFKTLFLEGNDEDEDVLRVKIEAAIAAANSK</sequence>
<dbReference type="GO" id="GO:0003700">
    <property type="term" value="F:DNA-binding transcription factor activity"/>
    <property type="evidence" value="ECO:0007669"/>
    <property type="project" value="TreeGrafter"/>
</dbReference>
<dbReference type="GO" id="GO:0043565">
    <property type="term" value="F:sequence-specific DNA binding"/>
    <property type="evidence" value="ECO:0007669"/>
    <property type="project" value="TreeGrafter"/>
</dbReference>
<dbReference type="Pfam" id="PF00010">
    <property type="entry name" value="HLH"/>
    <property type="match status" value="1"/>
</dbReference>
<evidence type="ECO:0000256" key="4">
    <source>
        <dbReference type="ARBA" id="ARBA00023242"/>
    </source>
</evidence>
<dbReference type="GO" id="GO:0005634">
    <property type="term" value="C:nucleus"/>
    <property type="evidence" value="ECO:0007669"/>
    <property type="project" value="UniProtKB-SubCell"/>
</dbReference>
<dbReference type="Gene3D" id="4.10.280.10">
    <property type="entry name" value="Helix-loop-helix DNA-binding domain"/>
    <property type="match status" value="1"/>
</dbReference>
<dbReference type="GO" id="GO:0046983">
    <property type="term" value="F:protein dimerization activity"/>
    <property type="evidence" value="ECO:0007669"/>
    <property type="project" value="InterPro"/>
</dbReference>
<dbReference type="SUPFAM" id="SSF47459">
    <property type="entry name" value="HLH, helix-loop-helix DNA-binding domain"/>
    <property type="match status" value="1"/>
</dbReference>
<proteinExistence type="predicted"/>
<organism evidence="6">
    <name type="scientific">Salvia splendens</name>
    <name type="common">Scarlet sage</name>
    <dbReference type="NCBI Taxonomy" id="180675"/>
    <lineage>
        <taxon>Eukaryota</taxon>
        <taxon>Viridiplantae</taxon>
        <taxon>Streptophyta</taxon>
        <taxon>Embryophyta</taxon>
        <taxon>Tracheophyta</taxon>
        <taxon>Spermatophyta</taxon>
        <taxon>Magnoliopsida</taxon>
        <taxon>eudicotyledons</taxon>
        <taxon>Gunneridae</taxon>
        <taxon>Pentapetalae</taxon>
        <taxon>asterids</taxon>
        <taxon>lamiids</taxon>
        <taxon>Lamiales</taxon>
        <taxon>Lamiaceae</taxon>
        <taxon>Nepetoideae</taxon>
        <taxon>Mentheae</taxon>
        <taxon>Salviinae</taxon>
        <taxon>Salvia</taxon>
        <taxon>Salvia subgen. Calosphace</taxon>
        <taxon>core Calosphace</taxon>
    </lineage>
</organism>
<keyword evidence="2" id="KW-0805">Transcription regulation</keyword>
<protein>
    <recommendedName>
        <fullName evidence="5">BHLH domain-containing protein</fullName>
    </recommendedName>
</protein>
<dbReference type="PANTHER" id="PTHR31945">
    <property type="entry name" value="TRANSCRIPTION FACTOR SCREAM2-RELATED"/>
    <property type="match status" value="1"/>
</dbReference>
<dbReference type="EMBL" id="PNBA02000022">
    <property type="protein sequence ID" value="KAG6384811.1"/>
    <property type="molecule type" value="Genomic_DNA"/>
</dbReference>
<evidence type="ECO:0000256" key="3">
    <source>
        <dbReference type="ARBA" id="ARBA00023163"/>
    </source>
</evidence>
<name>A0A8X8VYV8_SALSN</name>
<dbReference type="InterPro" id="IPR011598">
    <property type="entry name" value="bHLH_dom"/>
</dbReference>
<dbReference type="InterPro" id="IPR054502">
    <property type="entry name" value="bHLH-TF_ACT-like_plant"/>
</dbReference>
<dbReference type="AlphaFoldDB" id="A0A8X8VYV8"/>
<dbReference type="PROSITE" id="PS50888">
    <property type="entry name" value="BHLH"/>
    <property type="match status" value="1"/>
</dbReference>
<accession>A0A8X8VYV8</accession>
<keyword evidence="3" id="KW-0804">Transcription</keyword>
<dbReference type="InterPro" id="IPR051358">
    <property type="entry name" value="TF_AMS/ICE1/BHLH6-like"/>
</dbReference>
<dbReference type="Pfam" id="PF22754">
    <property type="entry name" value="bHLH-TF_ACT-like_plant"/>
    <property type="match status" value="1"/>
</dbReference>
<evidence type="ECO:0000259" key="5">
    <source>
        <dbReference type="PROSITE" id="PS50888"/>
    </source>
</evidence>
<dbReference type="OrthoDB" id="623055at2759"/>
<comment type="caution">
    <text evidence="6">The sequence shown here is derived from an EMBL/GenBank/DDBJ whole genome shotgun (WGS) entry which is preliminary data.</text>
</comment>
<dbReference type="PANTHER" id="PTHR31945:SF26">
    <property type="entry name" value="TRANSCRIPTION FACTOR BHLH35"/>
    <property type="match status" value="1"/>
</dbReference>
<reference evidence="6" key="2">
    <citation type="submission" date="2020-08" db="EMBL/GenBank/DDBJ databases">
        <title>Plant Genome Project.</title>
        <authorList>
            <person name="Zhang R.-G."/>
        </authorList>
    </citation>
    <scope>NUCLEOTIDE SEQUENCE</scope>
    <source>
        <strain evidence="6">Huo1</strain>
        <tissue evidence="6">Leaf</tissue>
    </source>
</reference>
<keyword evidence="7" id="KW-1185">Reference proteome</keyword>
<dbReference type="InterPro" id="IPR036638">
    <property type="entry name" value="HLH_DNA-bd_sf"/>
</dbReference>
<dbReference type="SMART" id="SM00353">
    <property type="entry name" value="HLH"/>
    <property type="match status" value="1"/>
</dbReference>
<gene>
    <name evidence="6" type="ORF">SASPL_153630</name>
</gene>
<dbReference type="Proteomes" id="UP000298416">
    <property type="component" value="Unassembled WGS sequence"/>
</dbReference>